<dbReference type="InterPro" id="IPR037099">
    <property type="entry name" value="Fum_R/Succ_DH_flav-like_C_sf"/>
</dbReference>
<dbReference type="PANTHER" id="PTHR42716:SF2">
    <property type="entry name" value="L-ASPARTATE OXIDASE, CHLOROPLASTIC"/>
    <property type="match status" value="1"/>
</dbReference>
<evidence type="ECO:0000256" key="4">
    <source>
        <dbReference type="ARBA" id="ARBA00012173"/>
    </source>
</evidence>
<evidence type="ECO:0000256" key="3">
    <source>
        <dbReference type="ARBA" id="ARBA00008562"/>
    </source>
</evidence>
<feature type="domain" description="FAD-dependent oxidoreductase 2 FAD-binding" evidence="12">
    <location>
        <begin position="4"/>
        <end position="370"/>
    </location>
</feature>
<dbReference type="EC" id="1.4.3.16" evidence="4 10"/>
<dbReference type="GO" id="GO:0034628">
    <property type="term" value="P:'de novo' NAD+ biosynthetic process from L-aspartate"/>
    <property type="evidence" value="ECO:0007669"/>
    <property type="project" value="TreeGrafter"/>
</dbReference>
<dbReference type="PANTHER" id="PTHR42716">
    <property type="entry name" value="L-ASPARTATE OXIDASE"/>
    <property type="match status" value="1"/>
</dbReference>
<dbReference type="Proteomes" id="UP000228859">
    <property type="component" value="Unassembled WGS sequence"/>
</dbReference>
<evidence type="ECO:0000256" key="11">
    <source>
        <dbReference type="RuleBase" id="RU362049"/>
    </source>
</evidence>
<dbReference type="SUPFAM" id="SSF46977">
    <property type="entry name" value="Succinate dehydrogenase/fumarate reductase flavoprotein C-terminal domain"/>
    <property type="match status" value="1"/>
</dbReference>
<evidence type="ECO:0000259" key="12">
    <source>
        <dbReference type="Pfam" id="PF00890"/>
    </source>
</evidence>
<comment type="similarity">
    <text evidence="3 11">Belongs to the FAD-dependent oxidoreductase 2 family. NadB subfamily.</text>
</comment>
<dbReference type="Gene3D" id="3.50.50.60">
    <property type="entry name" value="FAD/NAD(P)-binding domain"/>
    <property type="match status" value="1"/>
</dbReference>
<dbReference type="RefSeq" id="WP_294896937.1">
    <property type="nucleotide sequence ID" value="NZ_DLUI01000087.1"/>
</dbReference>
<comment type="pathway">
    <text evidence="2 11">Cofactor biosynthesis; NAD(+) biosynthesis; iminoaspartate from L-aspartate (oxidase route): step 1/1.</text>
</comment>
<keyword evidence="5 11" id="KW-0285">Flavoprotein</keyword>
<dbReference type="FunFam" id="3.90.700.10:FF:000002">
    <property type="entry name" value="L-aspartate oxidase"/>
    <property type="match status" value="1"/>
</dbReference>
<dbReference type="InterPro" id="IPR036188">
    <property type="entry name" value="FAD/NAD-bd_sf"/>
</dbReference>
<evidence type="ECO:0000256" key="8">
    <source>
        <dbReference type="ARBA" id="ARBA00023002"/>
    </source>
</evidence>
<dbReference type="SUPFAM" id="SSF51905">
    <property type="entry name" value="FAD/NAD(P)-binding domain"/>
    <property type="match status" value="1"/>
</dbReference>
<dbReference type="UniPathway" id="UPA00253">
    <property type="reaction ID" value="UER00326"/>
</dbReference>
<comment type="caution">
    <text evidence="13">The sequence shown here is derived from an EMBL/GenBank/DDBJ whole genome shotgun (WGS) entry which is preliminary data.</text>
</comment>
<dbReference type="AlphaFoldDB" id="A0A2D3WJC4"/>
<evidence type="ECO:0000256" key="7">
    <source>
        <dbReference type="ARBA" id="ARBA00022827"/>
    </source>
</evidence>
<accession>A0A2D3WJC4</accession>
<dbReference type="InterPro" id="IPR005288">
    <property type="entry name" value="NadB"/>
</dbReference>
<evidence type="ECO:0000256" key="9">
    <source>
        <dbReference type="ARBA" id="ARBA00048305"/>
    </source>
</evidence>
<evidence type="ECO:0000313" key="14">
    <source>
        <dbReference type="Proteomes" id="UP000228859"/>
    </source>
</evidence>
<evidence type="ECO:0000313" key="13">
    <source>
        <dbReference type="EMBL" id="DAB38386.1"/>
    </source>
</evidence>
<comment type="function">
    <text evidence="11">Catalyzes the oxidation of L-aspartate to iminoaspartate.</text>
</comment>
<name>A0A2D3WJC4_9BACT</name>
<dbReference type="Gene3D" id="3.90.700.10">
    <property type="entry name" value="Succinate dehydrogenase/fumarate reductase flavoprotein, catalytic domain"/>
    <property type="match status" value="1"/>
</dbReference>
<keyword evidence="6 11" id="KW-0662">Pyridine nucleotide biosynthesis</keyword>
<evidence type="ECO:0000256" key="5">
    <source>
        <dbReference type="ARBA" id="ARBA00022630"/>
    </source>
</evidence>
<evidence type="ECO:0000256" key="10">
    <source>
        <dbReference type="NCBIfam" id="TIGR00551"/>
    </source>
</evidence>
<dbReference type="GO" id="GO:0008734">
    <property type="term" value="F:L-aspartate oxidase activity"/>
    <property type="evidence" value="ECO:0007669"/>
    <property type="project" value="UniProtKB-UniRule"/>
</dbReference>
<proteinExistence type="inferred from homology"/>
<dbReference type="SUPFAM" id="SSF56425">
    <property type="entry name" value="Succinate dehydrogenase/fumarate reductase flavoprotein, catalytic domain"/>
    <property type="match status" value="1"/>
</dbReference>
<keyword evidence="7 11" id="KW-0274">FAD</keyword>
<evidence type="ECO:0000256" key="1">
    <source>
        <dbReference type="ARBA" id="ARBA00001974"/>
    </source>
</evidence>
<protein>
    <recommendedName>
        <fullName evidence="4 10">L-aspartate oxidase</fullName>
        <ecNumber evidence="4 10">1.4.3.16</ecNumber>
    </recommendedName>
</protein>
<dbReference type="GO" id="GO:0005737">
    <property type="term" value="C:cytoplasm"/>
    <property type="evidence" value="ECO:0007669"/>
    <property type="project" value="UniProtKB-SubCell"/>
</dbReference>
<dbReference type="InterPro" id="IPR027477">
    <property type="entry name" value="Succ_DH/fumarate_Rdtase_cat_sf"/>
</dbReference>
<dbReference type="InterPro" id="IPR003953">
    <property type="entry name" value="FAD-dep_OxRdtase_2_FAD-bd"/>
</dbReference>
<comment type="catalytic activity">
    <reaction evidence="9">
        <text>L-aspartate + O2 = iminosuccinate + H2O2</text>
        <dbReference type="Rhea" id="RHEA:25876"/>
        <dbReference type="ChEBI" id="CHEBI:15379"/>
        <dbReference type="ChEBI" id="CHEBI:16240"/>
        <dbReference type="ChEBI" id="CHEBI:29991"/>
        <dbReference type="ChEBI" id="CHEBI:77875"/>
        <dbReference type="EC" id="1.4.3.16"/>
    </reaction>
    <physiologicalReaction direction="left-to-right" evidence="9">
        <dbReference type="Rhea" id="RHEA:25877"/>
    </physiologicalReaction>
</comment>
<dbReference type="NCBIfam" id="TIGR00551">
    <property type="entry name" value="nadB"/>
    <property type="match status" value="1"/>
</dbReference>
<organism evidence="13 14">
    <name type="scientific">Sulfuricurvum kujiense</name>
    <dbReference type="NCBI Taxonomy" id="148813"/>
    <lineage>
        <taxon>Bacteria</taxon>
        <taxon>Pseudomonadati</taxon>
        <taxon>Campylobacterota</taxon>
        <taxon>Epsilonproteobacteria</taxon>
        <taxon>Campylobacterales</taxon>
        <taxon>Sulfurimonadaceae</taxon>
        <taxon>Sulfuricurvum</taxon>
    </lineage>
</organism>
<dbReference type="EMBL" id="DLUI01000087">
    <property type="protein sequence ID" value="DAB38386.1"/>
    <property type="molecule type" value="Genomic_DNA"/>
</dbReference>
<comment type="cofactor">
    <cofactor evidence="1 11">
        <name>FAD</name>
        <dbReference type="ChEBI" id="CHEBI:57692"/>
    </cofactor>
</comment>
<reference evidence="13 14" key="1">
    <citation type="journal article" date="2017" name="Front. Microbiol.">
        <title>Comparative Genomic Analysis of the Class Epsilonproteobacteria and Proposed Reclassification to Epsilonbacteraeota (phyl. nov.).</title>
        <authorList>
            <person name="Waite D.W."/>
            <person name="Vanwonterghem I."/>
            <person name="Rinke C."/>
            <person name="Parks D.H."/>
            <person name="Zhang Y."/>
            <person name="Takai K."/>
            <person name="Sievert S.M."/>
            <person name="Simon J."/>
            <person name="Campbell B.J."/>
            <person name="Hanson T.E."/>
            <person name="Woyke T."/>
            <person name="Klotz M.G."/>
            <person name="Hugenholtz P."/>
        </authorList>
    </citation>
    <scope>NUCLEOTIDE SEQUENCE [LARGE SCALE GENOMIC DNA]</scope>
    <source>
        <strain evidence="13">UBA12443</strain>
    </source>
</reference>
<keyword evidence="8 11" id="KW-0560">Oxidoreductase</keyword>
<comment type="subcellular location">
    <subcellularLocation>
        <location evidence="11">Cytoplasm</location>
    </subcellularLocation>
</comment>
<evidence type="ECO:0000256" key="2">
    <source>
        <dbReference type="ARBA" id="ARBA00004950"/>
    </source>
</evidence>
<dbReference type="Pfam" id="PF00890">
    <property type="entry name" value="FAD_binding_2"/>
    <property type="match status" value="1"/>
</dbReference>
<evidence type="ECO:0000256" key="6">
    <source>
        <dbReference type="ARBA" id="ARBA00022642"/>
    </source>
</evidence>
<gene>
    <name evidence="13" type="primary">nadB</name>
    <name evidence="13" type="ORF">CFH83_06215</name>
</gene>
<dbReference type="Gene3D" id="1.20.58.100">
    <property type="entry name" value="Fumarate reductase/succinate dehydrogenase flavoprotein-like, C-terminal domain"/>
    <property type="match status" value="1"/>
</dbReference>
<sequence>MRYDVVIIGSGVAGLYAAIALPKRLKVLIINKSNPWECNTYYAQGGVTTAYNDEDIVSHVQDTLDAGAGMCNVAAVQLMSESSQGVIRDLIDRGFEFDKDEEGNLLYTKEAAHSRSRILHAGGDATGRHLHFFLLNQNPHPMLSDATVVDLLIENNQCCGVEVFSEGKRKTILADNVIIASGGVGSLYEYHTNASTISGDIHGICIEKGIELESMEMMQFHPTVFVANNWARKQLLSEALRGEGAHVVDENGYRFLFEYDPRGELAPRDIVSRAIFDYRQRSGKQVYLSCEDFESEYFKERFPNIYKSLNDLGYHLPKERVPISPAFHYAVGGIKTDSKGAVPQIKGLYAVGEAASTGVHGANRLASNSLLEGLVFSKKAAESILEGAARGCSDHFKLGEEPLEIKGDKEKKDQLRRIMWENVSIKRTPRGLKRALEAITQMLAGEVGRLLRLRLLTALSIIVSAQKRSESIGVHFITQES</sequence>